<keyword evidence="2" id="KW-1003">Cell membrane</keyword>
<feature type="domain" description="Mce/MlaD" evidence="8">
    <location>
        <begin position="168"/>
        <end position="228"/>
    </location>
</feature>
<keyword evidence="10" id="KW-1185">Reference proteome</keyword>
<evidence type="ECO:0000256" key="5">
    <source>
        <dbReference type="ARBA" id="ARBA00022989"/>
    </source>
</evidence>
<evidence type="ECO:0000313" key="10">
    <source>
        <dbReference type="Proteomes" id="UP000008633"/>
    </source>
</evidence>
<dbReference type="RefSeq" id="WP_013554554.1">
    <property type="nucleotide sequence ID" value="NC_014935.1"/>
</dbReference>
<dbReference type="EMBL" id="CP002452">
    <property type="protein sequence ID" value="ADV46866.1"/>
    <property type="molecule type" value="Genomic_DNA"/>
</dbReference>
<dbReference type="STRING" id="749222.Nitsa_1618"/>
<organism evidence="9 10">
    <name type="scientific">Nitratifractor salsuginis (strain DSM 16511 / JCM 12458 / E9I37-1)</name>
    <dbReference type="NCBI Taxonomy" id="749222"/>
    <lineage>
        <taxon>Bacteria</taxon>
        <taxon>Pseudomonadati</taxon>
        <taxon>Campylobacterota</taxon>
        <taxon>Epsilonproteobacteria</taxon>
        <taxon>Campylobacterales</taxon>
        <taxon>Sulfurovaceae</taxon>
        <taxon>Nitratifractor</taxon>
    </lineage>
</organism>
<comment type="subcellular location">
    <subcellularLocation>
        <location evidence="1">Cell inner membrane</location>
    </subcellularLocation>
</comment>
<reference evidence="10" key="2">
    <citation type="submission" date="2011-01" db="EMBL/GenBank/DDBJ databases">
        <title>The complete genome of Nitratifractor salsuginis DSM 16511.</title>
        <authorList>
            <consortium name="US DOE Joint Genome Institute (JGI-PGF)"/>
            <person name="Lucas S."/>
            <person name="Copeland A."/>
            <person name="Lapidus A."/>
            <person name="Bruce D."/>
            <person name="Goodwin L."/>
            <person name="Pitluck S."/>
            <person name="Kyrpides N."/>
            <person name="Mavromatis K."/>
            <person name="Ivanova N."/>
            <person name="Mikhailova N."/>
            <person name="Zeytun A."/>
            <person name="Detter J.C."/>
            <person name="Tapia R."/>
            <person name="Han C."/>
            <person name="Land M."/>
            <person name="Hauser L."/>
            <person name="Markowitz V."/>
            <person name="Cheng J.-F."/>
            <person name="Hugenholtz P."/>
            <person name="Woyke T."/>
            <person name="Wu D."/>
            <person name="Tindall B."/>
            <person name="Schuetze A."/>
            <person name="Brambilla E."/>
            <person name="Klenk H.-P."/>
            <person name="Eisen J.A."/>
        </authorList>
    </citation>
    <scope>NUCLEOTIDE SEQUENCE [LARGE SCALE GENOMIC DNA]</scope>
    <source>
        <strain evidence="10">DSM 16511 / JCM 12458 / E9I37-1</strain>
    </source>
</reference>
<keyword evidence="5 7" id="KW-1133">Transmembrane helix</keyword>
<keyword evidence="3" id="KW-0997">Cell inner membrane</keyword>
<dbReference type="eggNOG" id="COG3008">
    <property type="taxonomic scope" value="Bacteria"/>
</dbReference>
<evidence type="ECO:0000313" key="9">
    <source>
        <dbReference type="EMBL" id="ADV46866.1"/>
    </source>
</evidence>
<evidence type="ECO:0000256" key="7">
    <source>
        <dbReference type="SAM" id="Phobius"/>
    </source>
</evidence>
<dbReference type="Proteomes" id="UP000008633">
    <property type="component" value="Chromosome"/>
</dbReference>
<sequence>MAESPLQRPPGEEYVREAIWSRKRHHFSPVWIVPIVALIIGAVLVWQNLSQRGPAVQILFKSAAGITPGKSVVKYKDVIVGKVEDVRFSDDLGSVIVTARLTKEMRPYLSEKTLFWIVHARLSADSVEGLDTLLSGAYISMDPHKGKESVRRFKGLVNPPVITDRTPGKRFILEAQSKGSLQIGSPVYYKQLKAGTVVSYHLAPNGRTVLIDVFIQKPFSDLITDTTRFWNASGIDAHIGADGVEIRTESLTAILSGGIAFDNFEVFGPGSRVQDGHHFVLYNTIKEARKVTYTRELYFWVYFNESVRGLKAGAPVEFRGVKVGEVVNLFLVGDVKTANFKIPILIKIEPERFTITGRERNASKGMDPKVFKALVDKGLRAQLQSANLLTGSLLINLDFHPDAPKANLIKENGLYVFPSVPATIETLKNNVQSILNNLAAIPFKEIGEETRQILGDVRQKTLPGFDATLQGVNRELLPSFVKLIDQSNQTLEEIRKNYLDTNAQIHRQMLKLMNEIEETSRSIRELSNYLNRHPESLIRGR</sequence>
<dbReference type="PANTHER" id="PTHR30462">
    <property type="entry name" value="INTERMEMBRANE TRANSPORT PROTEIN PQIB-RELATED"/>
    <property type="match status" value="1"/>
</dbReference>
<keyword evidence="4 7" id="KW-0812">Transmembrane</keyword>
<name>E6X0T4_NITSE</name>
<protein>
    <submittedName>
        <fullName evidence="9">Mammalian cell entry related domain protein</fullName>
    </submittedName>
</protein>
<dbReference type="eggNOG" id="COG1463">
    <property type="taxonomic scope" value="Bacteria"/>
</dbReference>
<evidence type="ECO:0000256" key="4">
    <source>
        <dbReference type="ARBA" id="ARBA00022692"/>
    </source>
</evidence>
<dbReference type="KEGG" id="nsa:Nitsa_1618"/>
<dbReference type="InterPro" id="IPR003399">
    <property type="entry name" value="Mce/MlaD"/>
</dbReference>
<dbReference type="HOGENOM" id="CLU_018765_3_0_7"/>
<gene>
    <name evidence="9" type="ordered locus">Nitsa_1618</name>
</gene>
<evidence type="ECO:0000259" key="8">
    <source>
        <dbReference type="Pfam" id="PF02470"/>
    </source>
</evidence>
<dbReference type="PANTHER" id="PTHR30462:SF0">
    <property type="entry name" value="INTERMEMBRANE TRANSPORT PROTEIN YEBT"/>
    <property type="match status" value="1"/>
</dbReference>
<dbReference type="GO" id="GO:0005886">
    <property type="term" value="C:plasma membrane"/>
    <property type="evidence" value="ECO:0007669"/>
    <property type="project" value="UniProtKB-SubCell"/>
</dbReference>
<dbReference type="OrthoDB" id="5372112at2"/>
<feature type="domain" description="Mce/MlaD" evidence="8">
    <location>
        <begin position="53"/>
        <end position="143"/>
    </location>
</feature>
<dbReference type="AlphaFoldDB" id="E6X0T4"/>
<evidence type="ECO:0000256" key="3">
    <source>
        <dbReference type="ARBA" id="ARBA00022519"/>
    </source>
</evidence>
<evidence type="ECO:0000256" key="6">
    <source>
        <dbReference type="ARBA" id="ARBA00023136"/>
    </source>
</evidence>
<proteinExistence type="predicted"/>
<dbReference type="InterPro" id="IPR051800">
    <property type="entry name" value="PqiA-PqiB_transport"/>
</dbReference>
<reference evidence="9 10" key="1">
    <citation type="journal article" date="2011" name="Stand. Genomic Sci.">
        <title>Complete genome sequence of Nitratifractor salsuginis type strain (E9I37-1).</title>
        <authorList>
            <person name="Anderson I."/>
            <person name="Sikorski J."/>
            <person name="Zeytun A."/>
            <person name="Nolan M."/>
            <person name="Lapidus A."/>
            <person name="Lucas S."/>
            <person name="Hammon N."/>
            <person name="Deshpande S."/>
            <person name="Cheng J.F."/>
            <person name="Tapia R."/>
            <person name="Han C."/>
            <person name="Goodwin L."/>
            <person name="Pitluck S."/>
            <person name="Liolios K."/>
            <person name="Pagani I."/>
            <person name="Ivanova N."/>
            <person name="Huntemann M."/>
            <person name="Mavromatis K."/>
            <person name="Ovchinikova G."/>
            <person name="Pati A."/>
            <person name="Chen A."/>
            <person name="Palaniappan K."/>
            <person name="Land M."/>
            <person name="Hauser L."/>
            <person name="Brambilla E.M."/>
            <person name="Ngatchou-Djao O.D."/>
            <person name="Rohde M."/>
            <person name="Tindall B.J."/>
            <person name="Goker M."/>
            <person name="Detter J.C."/>
            <person name="Woyke T."/>
            <person name="Bristow J."/>
            <person name="Eisen J.A."/>
            <person name="Markowitz V."/>
            <person name="Hugenholtz P."/>
            <person name="Klenk H.P."/>
            <person name="Kyrpides N.C."/>
        </authorList>
    </citation>
    <scope>NUCLEOTIDE SEQUENCE [LARGE SCALE GENOMIC DNA]</scope>
    <source>
        <strain evidence="10">DSM 16511 / JCM 12458 / E9I37-1</strain>
    </source>
</reference>
<accession>E6X0T4</accession>
<dbReference type="Pfam" id="PF02470">
    <property type="entry name" value="MlaD"/>
    <property type="match status" value="3"/>
</dbReference>
<feature type="transmembrane region" description="Helical" evidence="7">
    <location>
        <begin position="30"/>
        <end position="49"/>
    </location>
</feature>
<evidence type="ECO:0000256" key="2">
    <source>
        <dbReference type="ARBA" id="ARBA00022475"/>
    </source>
</evidence>
<keyword evidence="6 7" id="KW-0472">Membrane</keyword>
<feature type="domain" description="Mce/MlaD" evidence="8">
    <location>
        <begin position="298"/>
        <end position="398"/>
    </location>
</feature>
<evidence type="ECO:0000256" key="1">
    <source>
        <dbReference type="ARBA" id="ARBA00004533"/>
    </source>
</evidence>